<dbReference type="SUPFAM" id="SSF56112">
    <property type="entry name" value="Protein kinase-like (PK-like)"/>
    <property type="match status" value="1"/>
</dbReference>
<accession>A0AAV1EBQ3</accession>
<evidence type="ECO:0000256" key="7">
    <source>
        <dbReference type="ARBA" id="ARBA00022840"/>
    </source>
</evidence>
<dbReference type="EC" id="2.7.11.1" evidence="2"/>
<evidence type="ECO:0000256" key="5">
    <source>
        <dbReference type="ARBA" id="ARBA00022729"/>
    </source>
</evidence>
<evidence type="ECO:0000256" key="2">
    <source>
        <dbReference type="ARBA" id="ARBA00012513"/>
    </source>
</evidence>
<dbReference type="AlphaFoldDB" id="A0AAV1EBQ3"/>
<keyword evidence="4" id="KW-0808">Transferase</keyword>
<keyword evidence="5" id="KW-0732">Signal</keyword>
<keyword evidence="6" id="KW-0547">Nucleotide-binding</keyword>
<evidence type="ECO:0000256" key="8">
    <source>
        <dbReference type="ARBA" id="ARBA00023170"/>
    </source>
</evidence>
<evidence type="ECO:0000256" key="9">
    <source>
        <dbReference type="ARBA" id="ARBA00023180"/>
    </source>
</evidence>
<evidence type="ECO:0000313" key="13">
    <source>
        <dbReference type="EMBL" id="CAI9117142.1"/>
    </source>
</evidence>
<keyword evidence="14" id="KW-1185">Reference proteome</keyword>
<organism evidence="13 14">
    <name type="scientific">Oldenlandia corymbosa var. corymbosa</name>
    <dbReference type="NCBI Taxonomy" id="529605"/>
    <lineage>
        <taxon>Eukaryota</taxon>
        <taxon>Viridiplantae</taxon>
        <taxon>Streptophyta</taxon>
        <taxon>Embryophyta</taxon>
        <taxon>Tracheophyta</taxon>
        <taxon>Spermatophyta</taxon>
        <taxon>Magnoliopsida</taxon>
        <taxon>eudicotyledons</taxon>
        <taxon>Gunneridae</taxon>
        <taxon>Pentapetalae</taxon>
        <taxon>asterids</taxon>
        <taxon>lamiids</taxon>
        <taxon>Gentianales</taxon>
        <taxon>Rubiaceae</taxon>
        <taxon>Rubioideae</taxon>
        <taxon>Spermacoceae</taxon>
        <taxon>Hedyotis-Oldenlandia complex</taxon>
        <taxon>Oldenlandia</taxon>
    </lineage>
</organism>
<evidence type="ECO:0000256" key="3">
    <source>
        <dbReference type="ARBA" id="ARBA00022553"/>
    </source>
</evidence>
<proteinExistence type="predicted"/>
<dbReference type="InterPro" id="IPR011009">
    <property type="entry name" value="Kinase-like_dom_sf"/>
</dbReference>
<comment type="subcellular location">
    <subcellularLocation>
        <location evidence="1">Membrane</location>
        <topology evidence="1">Single-pass type I membrane protein</topology>
    </subcellularLocation>
</comment>
<evidence type="ECO:0000256" key="6">
    <source>
        <dbReference type="ARBA" id="ARBA00022741"/>
    </source>
</evidence>
<reference evidence="13" key="1">
    <citation type="submission" date="2023-03" db="EMBL/GenBank/DDBJ databases">
        <authorList>
            <person name="Julca I."/>
        </authorList>
    </citation>
    <scope>NUCLEOTIDE SEQUENCE</scope>
</reference>
<comment type="catalytic activity">
    <reaction evidence="10">
        <text>L-threonyl-[protein] + ATP = O-phospho-L-threonyl-[protein] + ADP + H(+)</text>
        <dbReference type="Rhea" id="RHEA:46608"/>
        <dbReference type="Rhea" id="RHEA-COMP:11060"/>
        <dbReference type="Rhea" id="RHEA-COMP:11605"/>
        <dbReference type="ChEBI" id="CHEBI:15378"/>
        <dbReference type="ChEBI" id="CHEBI:30013"/>
        <dbReference type="ChEBI" id="CHEBI:30616"/>
        <dbReference type="ChEBI" id="CHEBI:61977"/>
        <dbReference type="ChEBI" id="CHEBI:456216"/>
        <dbReference type="EC" id="2.7.11.1"/>
    </reaction>
</comment>
<comment type="catalytic activity">
    <reaction evidence="11">
        <text>L-seryl-[protein] + ATP = O-phospho-L-seryl-[protein] + ADP + H(+)</text>
        <dbReference type="Rhea" id="RHEA:17989"/>
        <dbReference type="Rhea" id="RHEA-COMP:9863"/>
        <dbReference type="Rhea" id="RHEA-COMP:11604"/>
        <dbReference type="ChEBI" id="CHEBI:15378"/>
        <dbReference type="ChEBI" id="CHEBI:29999"/>
        <dbReference type="ChEBI" id="CHEBI:30616"/>
        <dbReference type="ChEBI" id="CHEBI:83421"/>
        <dbReference type="ChEBI" id="CHEBI:456216"/>
        <dbReference type="EC" id="2.7.11.1"/>
    </reaction>
</comment>
<dbReference type="InterPro" id="IPR051824">
    <property type="entry name" value="LRR_Rcpt-Like_S/T_Kinase"/>
</dbReference>
<dbReference type="GO" id="GO:0016020">
    <property type="term" value="C:membrane"/>
    <property type="evidence" value="ECO:0007669"/>
    <property type="project" value="UniProtKB-SubCell"/>
</dbReference>
<dbReference type="EMBL" id="OX459125">
    <property type="protein sequence ID" value="CAI9117142.1"/>
    <property type="molecule type" value="Genomic_DNA"/>
</dbReference>
<gene>
    <name evidence="13" type="ORF">OLC1_LOCUS23245</name>
</gene>
<evidence type="ECO:0000313" key="14">
    <source>
        <dbReference type="Proteomes" id="UP001161247"/>
    </source>
</evidence>
<dbReference type="GO" id="GO:0005524">
    <property type="term" value="F:ATP binding"/>
    <property type="evidence" value="ECO:0007669"/>
    <property type="project" value="UniProtKB-KW"/>
</dbReference>
<dbReference type="PANTHER" id="PTHR48006:SF60">
    <property type="entry name" value="PROTEIN KINASE DOMAIN-CONTAINING PROTEIN"/>
    <property type="match status" value="1"/>
</dbReference>
<keyword evidence="9" id="KW-0325">Glycoprotein</keyword>
<evidence type="ECO:0000256" key="10">
    <source>
        <dbReference type="ARBA" id="ARBA00047899"/>
    </source>
</evidence>
<dbReference type="Pfam" id="PF11721">
    <property type="entry name" value="Malectin"/>
    <property type="match status" value="1"/>
</dbReference>
<protein>
    <recommendedName>
        <fullName evidence="2">non-specific serine/threonine protein kinase</fullName>
        <ecNumber evidence="2">2.7.11.1</ecNumber>
    </recommendedName>
</protein>
<keyword evidence="8" id="KW-0675">Receptor</keyword>
<keyword evidence="3" id="KW-0597">Phosphoprotein</keyword>
<evidence type="ECO:0000256" key="1">
    <source>
        <dbReference type="ARBA" id="ARBA00004479"/>
    </source>
</evidence>
<dbReference type="PANTHER" id="PTHR48006">
    <property type="entry name" value="LEUCINE-RICH REPEAT-CONTAINING PROTEIN DDB_G0281931-RELATED"/>
    <property type="match status" value="1"/>
</dbReference>
<name>A0AAV1EBQ3_OLDCO</name>
<keyword evidence="7" id="KW-0067">ATP-binding</keyword>
<dbReference type="GO" id="GO:0004674">
    <property type="term" value="F:protein serine/threonine kinase activity"/>
    <property type="evidence" value="ECO:0007669"/>
    <property type="project" value="UniProtKB-EC"/>
</dbReference>
<sequence length="358" mass="40514">MDAGNIFQEPLPKAFSSKTLYYIRTILSKFVIIDLYLFGNPQNSHIDDKLMSIVSSLNYEGNRGIPPLYLGSNGLKGLLPEWAYNWSNGISNETISSDKNLFSCCSNSRDMKNKWLANDFRCENEDKGSRWWRITEIYMNCGGNATKDEQGKEYEAYNMNPNGKSSFVMSKNRSWGYSSLGSFRFAPTNKYTLIQTCNITLPDAPLYAGARVAPISLTYYGFCLRNDAYNVRLDFAELGNTVLRDFNIAQQAGGIFNFQEGLVTLGRFIRGHMPPEYMLGLPLTPKADVYSFGLVTLEIISGVPLIMVKPKKEDIHLLNGVKSFFLFFFYGRLCRKSSKFWKGKRDGSRAANVSTLHL</sequence>
<evidence type="ECO:0000259" key="12">
    <source>
        <dbReference type="Pfam" id="PF11721"/>
    </source>
</evidence>
<dbReference type="Gene3D" id="2.60.120.430">
    <property type="entry name" value="Galactose-binding lectin"/>
    <property type="match status" value="1"/>
</dbReference>
<evidence type="ECO:0000256" key="4">
    <source>
        <dbReference type="ARBA" id="ARBA00022679"/>
    </source>
</evidence>
<dbReference type="InterPro" id="IPR021720">
    <property type="entry name" value="Malectin_dom"/>
</dbReference>
<feature type="domain" description="Malectin" evidence="12">
    <location>
        <begin position="138"/>
        <end position="241"/>
    </location>
</feature>
<evidence type="ECO:0000256" key="11">
    <source>
        <dbReference type="ARBA" id="ARBA00048679"/>
    </source>
</evidence>
<dbReference type="Proteomes" id="UP001161247">
    <property type="component" value="Chromosome 8"/>
</dbReference>